<dbReference type="SUPFAM" id="SSF88659">
    <property type="entry name" value="Sigma3 and sigma4 domains of RNA polymerase sigma factors"/>
    <property type="match status" value="1"/>
</dbReference>
<gene>
    <name evidence="10" type="ORF">ER308_03515</name>
</gene>
<dbReference type="NCBIfam" id="TIGR02960">
    <property type="entry name" value="SigX5"/>
    <property type="match status" value="1"/>
</dbReference>
<dbReference type="Pfam" id="PF08281">
    <property type="entry name" value="Sigma70_r4_2"/>
    <property type="match status" value="1"/>
</dbReference>
<keyword evidence="5" id="KW-0804">Transcription</keyword>
<dbReference type="InterPro" id="IPR037401">
    <property type="entry name" value="SnoaL-like"/>
</dbReference>
<dbReference type="Gene3D" id="1.10.10.10">
    <property type="entry name" value="Winged helix-like DNA-binding domain superfamily/Winged helix DNA-binding domain"/>
    <property type="match status" value="1"/>
</dbReference>
<dbReference type="CDD" id="cd06171">
    <property type="entry name" value="Sigma70_r4"/>
    <property type="match status" value="1"/>
</dbReference>
<feature type="compositionally biased region" description="Basic and acidic residues" evidence="6">
    <location>
        <begin position="189"/>
        <end position="206"/>
    </location>
</feature>
<dbReference type="InterPro" id="IPR007627">
    <property type="entry name" value="RNA_pol_sigma70_r2"/>
</dbReference>
<dbReference type="Gene3D" id="3.10.450.50">
    <property type="match status" value="1"/>
</dbReference>
<dbReference type="InterPro" id="IPR014305">
    <property type="entry name" value="RNA_pol_sigma-G_actinobac"/>
</dbReference>
<comment type="subunit">
    <text evidence="2">Interacts transiently with the RNA polymerase catalytic core formed by RpoA, RpoB, RpoC and RpoZ (2 alpha, 1 beta, 1 beta' and 1 omega subunit) to form the RNA polymerase holoenzyme that can initiate transcription.</text>
</comment>
<evidence type="ECO:0000256" key="6">
    <source>
        <dbReference type="SAM" id="MobiDB-lite"/>
    </source>
</evidence>
<keyword evidence="11" id="KW-1185">Reference proteome</keyword>
<dbReference type="InterPro" id="IPR032710">
    <property type="entry name" value="NTF2-like_dom_sf"/>
</dbReference>
<dbReference type="EMBL" id="CP036402">
    <property type="protein sequence ID" value="QBI18712.1"/>
    <property type="molecule type" value="Genomic_DNA"/>
</dbReference>
<sequence length="340" mass="37446">MTATEDELTGWAEAHRRELVAHCYRMLGSPFDAEDAVQETFARAWRRVSQYDARRGSPRTWLYGIATNVCIDWLRGRTRRARAEDLGPPTAPDAPLGTPLPVDRWVEPLPEWPVGHADEADPATVVTTRESVRLAFVAALQRLAPRQRAVLLLRDVLGWRAAETAELLGTTTAAVNSALQRARTTLADTDAREGEGGEPADPRNTRQRELLERYLAAFERFDVDALVGLLREDATMSMPPFAWWLAGREAIEHAWRNADGACDGTLLLPMVASGAPAFAQYVPDEPGGPPRPRAVVVLDTAGDRIRGMSLFLDTPRLFPAFGIPLDPEAVAKARDQLMPG</sequence>
<dbReference type="SUPFAM" id="SSF54427">
    <property type="entry name" value="NTF2-like"/>
    <property type="match status" value="1"/>
</dbReference>
<dbReference type="SUPFAM" id="SSF88946">
    <property type="entry name" value="Sigma2 domain of RNA polymerase sigma factors"/>
    <property type="match status" value="1"/>
</dbReference>
<dbReference type="AlphaFoldDB" id="A0A411YC25"/>
<comment type="similarity">
    <text evidence="1">Belongs to the sigma-70 factor family. ECF subfamily.</text>
</comment>
<evidence type="ECO:0000256" key="3">
    <source>
        <dbReference type="ARBA" id="ARBA00023015"/>
    </source>
</evidence>
<dbReference type="NCBIfam" id="NF006089">
    <property type="entry name" value="PRK08241.1"/>
    <property type="match status" value="1"/>
</dbReference>
<dbReference type="InterPro" id="IPR013324">
    <property type="entry name" value="RNA_pol_sigma_r3/r4-like"/>
</dbReference>
<dbReference type="Pfam" id="PF12680">
    <property type="entry name" value="SnoaL_2"/>
    <property type="match status" value="1"/>
</dbReference>
<dbReference type="PANTHER" id="PTHR43133:SF65">
    <property type="entry name" value="ECF RNA POLYMERASE SIGMA FACTOR SIGG"/>
    <property type="match status" value="1"/>
</dbReference>
<feature type="region of interest" description="Disordered" evidence="6">
    <location>
        <begin position="185"/>
        <end position="206"/>
    </location>
</feature>
<dbReference type="InterPro" id="IPR036388">
    <property type="entry name" value="WH-like_DNA-bd_sf"/>
</dbReference>
<feature type="domain" description="RNA polymerase sigma-70 region 2" evidence="7">
    <location>
        <begin position="13"/>
        <end position="80"/>
    </location>
</feature>
<protein>
    <submittedName>
        <fullName evidence="10">Sigma-70 family RNA polymerase sigma factor</fullName>
    </submittedName>
</protein>
<feature type="domain" description="SnoaL-like" evidence="9">
    <location>
        <begin position="212"/>
        <end position="306"/>
    </location>
</feature>
<dbReference type="InterPro" id="IPR013325">
    <property type="entry name" value="RNA_pol_sigma_r2"/>
</dbReference>
<dbReference type="InterPro" id="IPR039425">
    <property type="entry name" value="RNA_pol_sigma-70-like"/>
</dbReference>
<keyword evidence="4" id="KW-0731">Sigma factor</keyword>
<accession>A0A411YC25</accession>
<evidence type="ECO:0000259" key="9">
    <source>
        <dbReference type="Pfam" id="PF12680"/>
    </source>
</evidence>
<dbReference type="Gene3D" id="1.10.1740.10">
    <property type="match status" value="1"/>
</dbReference>
<dbReference type="Pfam" id="PF04542">
    <property type="entry name" value="Sigma70_r2"/>
    <property type="match status" value="1"/>
</dbReference>
<reference evidence="10 11" key="1">
    <citation type="submission" date="2019-01" db="EMBL/GenBank/DDBJ databases">
        <title>Egibacter rhizosphaerae EGI 80759T.</title>
        <authorList>
            <person name="Chen D.-D."/>
            <person name="Tian Y."/>
            <person name="Jiao J.-Y."/>
            <person name="Zhang X.-T."/>
            <person name="Zhang Y.-G."/>
            <person name="Zhang Y."/>
            <person name="Xiao M."/>
            <person name="Shu W.-S."/>
            <person name="Li W.-J."/>
        </authorList>
    </citation>
    <scope>NUCLEOTIDE SEQUENCE [LARGE SCALE GENOMIC DNA]</scope>
    <source>
        <strain evidence="10 11">EGI 80759</strain>
    </source>
</reference>
<evidence type="ECO:0000259" key="7">
    <source>
        <dbReference type="Pfam" id="PF04542"/>
    </source>
</evidence>
<evidence type="ECO:0000256" key="5">
    <source>
        <dbReference type="ARBA" id="ARBA00023163"/>
    </source>
</evidence>
<dbReference type="KEGG" id="erz:ER308_03515"/>
<evidence type="ECO:0000313" key="11">
    <source>
        <dbReference type="Proteomes" id="UP000291469"/>
    </source>
</evidence>
<evidence type="ECO:0000256" key="4">
    <source>
        <dbReference type="ARBA" id="ARBA00023082"/>
    </source>
</evidence>
<keyword evidence="3" id="KW-0805">Transcription regulation</keyword>
<dbReference type="InterPro" id="IPR014284">
    <property type="entry name" value="RNA_pol_sigma-70_dom"/>
</dbReference>
<feature type="domain" description="RNA polymerase sigma factor 70 region 4 type 2" evidence="8">
    <location>
        <begin position="134"/>
        <end position="186"/>
    </location>
</feature>
<evidence type="ECO:0000256" key="1">
    <source>
        <dbReference type="ARBA" id="ARBA00010641"/>
    </source>
</evidence>
<dbReference type="RefSeq" id="WP_131153710.1">
    <property type="nucleotide sequence ID" value="NZ_CP036402.1"/>
</dbReference>
<evidence type="ECO:0000256" key="2">
    <source>
        <dbReference type="ARBA" id="ARBA00011344"/>
    </source>
</evidence>
<dbReference type="PANTHER" id="PTHR43133">
    <property type="entry name" value="RNA POLYMERASE ECF-TYPE SIGMA FACTO"/>
    <property type="match status" value="1"/>
</dbReference>
<dbReference type="GO" id="GO:0016987">
    <property type="term" value="F:sigma factor activity"/>
    <property type="evidence" value="ECO:0007669"/>
    <property type="project" value="UniProtKB-KW"/>
</dbReference>
<proteinExistence type="inferred from homology"/>
<dbReference type="OrthoDB" id="3500555at2"/>
<dbReference type="Proteomes" id="UP000291469">
    <property type="component" value="Chromosome"/>
</dbReference>
<evidence type="ECO:0000313" key="10">
    <source>
        <dbReference type="EMBL" id="QBI18712.1"/>
    </source>
</evidence>
<name>A0A411YC25_9ACTN</name>
<dbReference type="GO" id="GO:0003677">
    <property type="term" value="F:DNA binding"/>
    <property type="evidence" value="ECO:0007669"/>
    <property type="project" value="InterPro"/>
</dbReference>
<dbReference type="NCBIfam" id="TIGR02937">
    <property type="entry name" value="sigma70-ECF"/>
    <property type="match status" value="1"/>
</dbReference>
<dbReference type="InterPro" id="IPR013249">
    <property type="entry name" value="RNA_pol_sigma70_r4_t2"/>
</dbReference>
<dbReference type="GO" id="GO:0006352">
    <property type="term" value="P:DNA-templated transcription initiation"/>
    <property type="evidence" value="ECO:0007669"/>
    <property type="project" value="InterPro"/>
</dbReference>
<organism evidence="10 11">
    <name type="scientific">Egibacter rhizosphaerae</name>
    <dbReference type="NCBI Taxonomy" id="1670831"/>
    <lineage>
        <taxon>Bacteria</taxon>
        <taxon>Bacillati</taxon>
        <taxon>Actinomycetota</taxon>
        <taxon>Nitriliruptoria</taxon>
        <taxon>Egibacterales</taxon>
        <taxon>Egibacteraceae</taxon>
        <taxon>Egibacter</taxon>
    </lineage>
</organism>
<evidence type="ECO:0000259" key="8">
    <source>
        <dbReference type="Pfam" id="PF08281"/>
    </source>
</evidence>